<dbReference type="GO" id="GO:0044874">
    <property type="term" value="P:lipoprotein localization to outer membrane"/>
    <property type="evidence" value="ECO:0007669"/>
    <property type="project" value="TreeGrafter"/>
</dbReference>
<comment type="subcellular location">
    <subcellularLocation>
        <location evidence="1">Cell membrane</location>
        <topology evidence="1">Multi-pass membrane protein</topology>
    </subcellularLocation>
</comment>
<dbReference type="EMBL" id="SNYM01000002">
    <property type="protein sequence ID" value="TDQ50397.1"/>
    <property type="molecule type" value="Genomic_DNA"/>
</dbReference>
<dbReference type="InterPro" id="IPR003838">
    <property type="entry name" value="ABC3_permease_C"/>
</dbReference>
<dbReference type="Pfam" id="PF12704">
    <property type="entry name" value="MacB_PCD"/>
    <property type="match status" value="1"/>
</dbReference>
<evidence type="ECO:0000313" key="12">
    <source>
        <dbReference type="Proteomes" id="UP000295375"/>
    </source>
</evidence>
<comment type="caution">
    <text evidence="11">The sequence shown here is derived from an EMBL/GenBank/DDBJ whole genome shotgun (WGS) entry which is preliminary data.</text>
</comment>
<feature type="transmembrane region" description="Helical" evidence="8">
    <location>
        <begin position="349"/>
        <end position="369"/>
    </location>
</feature>
<dbReference type="GO" id="GO:0042953">
    <property type="term" value="P:lipoprotein transport"/>
    <property type="evidence" value="ECO:0007669"/>
    <property type="project" value="InterPro"/>
</dbReference>
<dbReference type="NCBIfam" id="TIGR02212">
    <property type="entry name" value="lolCE"/>
    <property type="match status" value="1"/>
</dbReference>
<dbReference type="OrthoDB" id="9808461at2"/>
<evidence type="ECO:0000256" key="5">
    <source>
        <dbReference type="ARBA" id="ARBA00022692"/>
    </source>
</evidence>
<feature type="domain" description="ABC3 transporter permease C-terminal" evidence="9">
    <location>
        <begin position="275"/>
        <end position="408"/>
    </location>
</feature>
<keyword evidence="4" id="KW-1003">Cell membrane</keyword>
<dbReference type="GO" id="GO:0098797">
    <property type="term" value="C:plasma membrane protein complex"/>
    <property type="evidence" value="ECO:0007669"/>
    <property type="project" value="TreeGrafter"/>
</dbReference>
<evidence type="ECO:0000259" key="9">
    <source>
        <dbReference type="Pfam" id="PF02687"/>
    </source>
</evidence>
<feature type="domain" description="MacB-like periplasmic core" evidence="10">
    <location>
        <begin position="27"/>
        <end position="235"/>
    </location>
</feature>
<sequence length="415" mass="45395">MFRPFSFFVGLRYTRAKRRNHFISFISIVSIGGIALGVTVLITVMSVMNGFERELRTRILGMAPHIIVSNRDNQVEDWATLQQQLATEPGVLATAPFVTAQGMFRHAGYNRFGLIQGVLPEQETQVSIVGEHMVTGAVDALKPGEFGIVLGQVLADSFGVRVGDNITIIIPEATTIGAAGVVPRQRRFTVVGTFEVRAEMDSSMAMVHMRDLQAMLRMGEAVTGIRLKIEQVLQAPAKAMQIQTNLPMSHYTNDWTRSYGPLFRAVKMEKTMMFVLLTFIIAVAAFNIISTLVMVVTDKQSDIAILRTLGASPGHIMAIFMVQGLVNGLFGTLLGLAGGIALSLNLADMVAWIEQAFGVVLMPGDVYFVGFLPSELESADVFNVGLTAFLMSLLSTIYPAWRASKVKPAEALRYE</sequence>
<dbReference type="AlphaFoldDB" id="A0A4V3D859"/>
<dbReference type="InterPro" id="IPR011925">
    <property type="entry name" value="LolCE_TM"/>
</dbReference>
<comment type="similarity">
    <text evidence="2">Belongs to the ABC-4 integral membrane protein family. LolC/E subfamily.</text>
</comment>
<evidence type="ECO:0000256" key="2">
    <source>
        <dbReference type="ARBA" id="ARBA00005236"/>
    </source>
</evidence>
<gene>
    <name evidence="11" type="ORF">EV696_10278</name>
</gene>
<feature type="transmembrane region" description="Helical" evidence="8">
    <location>
        <begin position="381"/>
        <end position="401"/>
    </location>
</feature>
<feature type="transmembrane region" description="Helical" evidence="8">
    <location>
        <begin position="22"/>
        <end position="48"/>
    </location>
</feature>
<evidence type="ECO:0000256" key="4">
    <source>
        <dbReference type="ARBA" id="ARBA00022475"/>
    </source>
</evidence>
<evidence type="ECO:0000256" key="1">
    <source>
        <dbReference type="ARBA" id="ARBA00004651"/>
    </source>
</evidence>
<feature type="transmembrane region" description="Helical" evidence="8">
    <location>
        <begin position="316"/>
        <end position="342"/>
    </location>
</feature>
<proteinExistence type="inferred from homology"/>
<reference evidence="11 12" key="1">
    <citation type="submission" date="2019-03" db="EMBL/GenBank/DDBJ databases">
        <title>Genomic Encyclopedia of Type Strains, Phase IV (KMG-IV): sequencing the most valuable type-strain genomes for metagenomic binning, comparative biology and taxonomic classification.</title>
        <authorList>
            <person name="Goeker M."/>
        </authorList>
    </citation>
    <scope>NUCLEOTIDE SEQUENCE [LARGE SCALE GENOMIC DNA]</scope>
    <source>
        <strain evidence="11 12">DSM 103792</strain>
    </source>
</reference>
<feature type="transmembrane region" description="Helical" evidence="8">
    <location>
        <begin position="274"/>
        <end position="296"/>
    </location>
</feature>
<accession>A0A4V3D859</accession>
<organism evidence="11 12">
    <name type="scientific">Permianibacter aggregans</name>
    <dbReference type="NCBI Taxonomy" id="1510150"/>
    <lineage>
        <taxon>Bacteria</taxon>
        <taxon>Pseudomonadati</taxon>
        <taxon>Pseudomonadota</taxon>
        <taxon>Gammaproteobacteria</taxon>
        <taxon>Pseudomonadales</taxon>
        <taxon>Pseudomonadaceae</taxon>
        <taxon>Permianibacter</taxon>
    </lineage>
</organism>
<evidence type="ECO:0000256" key="8">
    <source>
        <dbReference type="SAM" id="Phobius"/>
    </source>
</evidence>
<keyword evidence="5 8" id="KW-0812">Transmembrane</keyword>
<evidence type="ECO:0000256" key="6">
    <source>
        <dbReference type="ARBA" id="ARBA00022989"/>
    </source>
</evidence>
<evidence type="ECO:0000259" key="10">
    <source>
        <dbReference type="Pfam" id="PF12704"/>
    </source>
</evidence>
<dbReference type="Pfam" id="PF02687">
    <property type="entry name" value="FtsX"/>
    <property type="match status" value="1"/>
</dbReference>
<dbReference type="RefSeq" id="WP_133587524.1">
    <property type="nucleotide sequence ID" value="NZ_CP037953.1"/>
</dbReference>
<dbReference type="InterPro" id="IPR051447">
    <property type="entry name" value="Lipoprotein-release_system"/>
</dbReference>
<dbReference type="PANTHER" id="PTHR30489:SF0">
    <property type="entry name" value="LIPOPROTEIN-RELEASING SYSTEM TRANSMEMBRANE PROTEIN LOLE"/>
    <property type="match status" value="1"/>
</dbReference>
<dbReference type="Proteomes" id="UP000295375">
    <property type="component" value="Unassembled WGS sequence"/>
</dbReference>
<evidence type="ECO:0000256" key="3">
    <source>
        <dbReference type="ARBA" id="ARBA00022448"/>
    </source>
</evidence>
<keyword evidence="6 8" id="KW-1133">Transmembrane helix</keyword>
<keyword evidence="12" id="KW-1185">Reference proteome</keyword>
<evidence type="ECO:0000313" key="11">
    <source>
        <dbReference type="EMBL" id="TDQ50397.1"/>
    </source>
</evidence>
<name>A0A4V3D859_9GAMM</name>
<protein>
    <submittedName>
        <fullName evidence="11">Lipoprotein-releasing system permease protein</fullName>
    </submittedName>
</protein>
<dbReference type="PANTHER" id="PTHR30489">
    <property type="entry name" value="LIPOPROTEIN-RELEASING SYSTEM TRANSMEMBRANE PROTEIN LOLE"/>
    <property type="match status" value="1"/>
</dbReference>
<keyword evidence="11" id="KW-0449">Lipoprotein</keyword>
<evidence type="ECO:0000256" key="7">
    <source>
        <dbReference type="ARBA" id="ARBA00023136"/>
    </source>
</evidence>
<keyword evidence="3" id="KW-0813">Transport</keyword>
<dbReference type="InterPro" id="IPR025857">
    <property type="entry name" value="MacB_PCD"/>
</dbReference>
<keyword evidence="7 8" id="KW-0472">Membrane</keyword>